<sequence length="297" mass="33999">MYKTIVLYLIMLPAIFIGTMAMVKNNLPLSIWIQNIIIWMLGCFLGLLFLNLSKKRKSTKSRSDFIPILMTILLLIIPFFTSNSNNIHRWLSIGPILIYTASIFLPLAIIYFDKTIIHYPEGYTLGLVLIILLILLFQPDAGQLTSFSCAISLIIFRKIDKPVLKYTSLFVLIIFITLTWVFIDNLAPVSYVENILFLVKDMGMLWFIFGIISLILLVLPFFTLRAYHWSYVSLGVYFLTEILVTFFGNFPMPIMGYGISPIIGYMIAMTYVIKHCNCGMNSISPMSKDARKGYQSK</sequence>
<protein>
    <submittedName>
        <fullName evidence="2">Uncharacterized protein</fullName>
    </submittedName>
</protein>
<keyword evidence="1" id="KW-1133">Transmembrane helix</keyword>
<comment type="caution">
    <text evidence="2">The sequence shown here is derived from an EMBL/GenBank/DDBJ whole genome shotgun (WGS) entry which is preliminary data.</text>
</comment>
<name>A0A940SVY1_9ENTE</name>
<feature type="transmembrane region" description="Helical" evidence="1">
    <location>
        <begin position="203"/>
        <end position="222"/>
    </location>
</feature>
<keyword evidence="1" id="KW-0472">Membrane</keyword>
<dbReference type="AlphaFoldDB" id="A0A940SVY1"/>
<feature type="transmembrane region" description="Helical" evidence="1">
    <location>
        <begin position="254"/>
        <end position="273"/>
    </location>
</feature>
<feature type="transmembrane region" description="Helical" evidence="1">
    <location>
        <begin position="64"/>
        <end position="81"/>
    </location>
</feature>
<feature type="transmembrane region" description="Helical" evidence="1">
    <location>
        <begin position="143"/>
        <end position="159"/>
    </location>
</feature>
<feature type="transmembrane region" description="Helical" evidence="1">
    <location>
        <begin position="166"/>
        <end position="183"/>
    </location>
</feature>
<organism evidence="2 3">
    <name type="scientific">Vagococcus allomyrinae</name>
    <dbReference type="NCBI Taxonomy" id="2794353"/>
    <lineage>
        <taxon>Bacteria</taxon>
        <taxon>Bacillati</taxon>
        <taxon>Bacillota</taxon>
        <taxon>Bacilli</taxon>
        <taxon>Lactobacillales</taxon>
        <taxon>Enterococcaceae</taxon>
        <taxon>Vagococcus</taxon>
    </lineage>
</organism>
<keyword evidence="1" id="KW-0812">Transmembrane</keyword>
<feature type="transmembrane region" description="Helical" evidence="1">
    <location>
        <begin position="5"/>
        <end position="23"/>
    </location>
</feature>
<feature type="transmembrane region" description="Helical" evidence="1">
    <location>
        <begin position="229"/>
        <end position="248"/>
    </location>
</feature>
<gene>
    <name evidence="2" type="ORF">I6N95_15240</name>
</gene>
<accession>A0A940SVY1</accession>
<dbReference type="RefSeq" id="WP_209529505.1">
    <property type="nucleotide sequence ID" value="NZ_JAEEGA010000010.1"/>
</dbReference>
<evidence type="ECO:0000313" key="2">
    <source>
        <dbReference type="EMBL" id="MBP1042374.1"/>
    </source>
</evidence>
<evidence type="ECO:0000256" key="1">
    <source>
        <dbReference type="SAM" id="Phobius"/>
    </source>
</evidence>
<feature type="transmembrane region" description="Helical" evidence="1">
    <location>
        <begin position="93"/>
        <end position="112"/>
    </location>
</feature>
<keyword evidence="3" id="KW-1185">Reference proteome</keyword>
<reference evidence="2" key="1">
    <citation type="submission" date="2020-12" db="EMBL/GenBank/DDBJ databases">
        <title>Vagococcus allomyrinae sp. nov. and Enterococcus lavae sp. nov., isolated from the larvae of Allomyrina dichotoma.</title>
        <authorList>
            <person name="Lee S.D."/>
        </authorList>
    </citation>
    <scope>NUCLEOTIDE SEQUENCE</scope>
    <source>
        <strain evidence="2">BWB3-3</strain>
    </source>
</reference>
<proteinExistence type="predicted"/>
<dbReference type="EMBL" id="JAEEGA010000010">
    <property type="protein sequence ID" value="MBP1042374.1"/>
    <property type="molecule type" value="Genomic_DNA"/>
</dbReference>
<evidence type="ECO:0000313" key="3">
    <source>
        <dbReference type="Proteomes" id="UP000674938"/>
    </source>
</evidence>
<feature type="transmembrane region" description="Helical" evidence="1">
    <location>
        <begin position="119"/>
        <end position="137"/>
    </location>
</feature>
<dbReference type="Proteomes" id="UP000674938">
    <property type="component" value="Unassembled WGS sequence"/>
</dbReference>
<feature type="transmembrane region" description="Helical" evidence="1">
    <location>
        <begin position="29"/>
        <end position="52"/>
    </location>
</feature>